<dbReference type="AlphaFoldDB" id="A0AA86UIV6"/>
<feature type="chain" id="PRO_5041662334" evidence="1">
    <location>
        <begin position="25"/>
        <end position="143"/>
    </location>
</feature>
<reference evidence="3 4" key="2">
    <citation type="submission" date="2024-07" db="EMBL/GenBank/DDBJ databases">
        <authorList>
            <person name="Akdeniz Z."/>
        </authorList>
    </citation>
    <scope>NUCLEOTIDE SEQUENCE [LARGE SCALE GENOMIC DNA]</scope>
</reference>
<gene>
    <name evidence="2" type="ORF">HINF_LOCUS40502</name>
    <name evidence="3" type="ORF">HINF_LOCUS8760</name>
</gene>
<sequence length="143" mass="16506">MGFSQIEFVFLFLALINRSPLTQQKVPPNIVDKSLPCCRHPLKCSRFIGLLEINRSQCLKFLKYFIVDSSMNTTRSQQSQISHKIKNSFQSLRNIKTGGPLKTSNITKMIRNAYLVNSTIQLTNLFLRSRKQHVKNQLYQSSL</sequence>
<keyword evidence="4" id="KW-1185">Reference proteome</keyword>
<dbReference type="EMBL" id="CAXDID020000018">
    <property type="protein sequence ID" value="CAL5985299.1"/>
    <property type="molecule type" value="Genomic_DNA"/>
</dbReference>
<proteinExistence type="predicted"/>
<evidence type="ECO:0000256" key="1">
    <source>
        <dbReference type="SAM" id="SignalP"/>
    </source>
</evidence>
<name>A0AA86UIV6_9EUKA</name>
<reference evidence="2" key="1">
    <citation type="submission" date="2023-06" db="EMBL/GenBank/DDBJ databases">
        <authorList>
            <person name="Kurt Z."/>
        </authorList>
    </citation>
    <scope>NUCLEOTIDE SEQUENCE</scope>
</reference>
<protein>
    <submittedName>
        <fullName evidence="3">Hypothetical_protein</fullName>
    </submittedName>
</protein>
<evidence type="ECO:0000313" key="2">
    <source>
        <dbReference type="EMBL" id="CAI9952857.1"/>
    </source>
</evidence>
<dbReference type="Proteomes" id="UP001642409">
    <property type="component" value="Unassembled WGS sequence"/>
</dbReference>
<keyword evidence="1" id="KW-0732">Signal</keyword>
<evidence type="ECO:0000313" key="4">
    <source>
        <dbReference type="Proteomes" id="UP001642409"/>
    </source>
</evidence>
<comment type="caution">
    <text evidence="2">The sequence shown here is derived from an EMBL/GenBank/DDBJ whole genome shotgun (WGS) entry which is preliminary data.</text>
</comment>
<accession>A0AA86UIV6</accession>
<evidence type="ECO:0000313" key="3">
    <source>
        <dbReference type="EMBL" id="CAL5985299.1"/>
    </source>
</evidence>
<feature type="signal peptide" evidence="1">
    <location>
        <begin position="1"/>
        <end position="24"/>
    </location>
</feature>
<dbReference type="EMBL" id="CATOUU010000834">
    <property type="protein sequence ID" value="CAI9952857.1"/>
    <property type="molecule type" value="Genomic_DNA"/>
</dbReference>
<organism evidence="2">
    <name type="scientific">Hexamita inflata</name>
    <dbReference type="NCBI Taxonomy" id="28002"/>
    <lineage>
        <taxon>Eukaryota</taxon>
        <taxon>Metamonada</taxon>
        <taxon>Diplomonadida</taxon>
        <taxon>Hexamitidae</taxon>
        <taxon>Hexamitinae</taxon>
        <taxon>Hexamita</taxon>
    </lineage>
</organism>